<proteinExistence type="predicted"/>
<dbReference type="Gene3D" id="1.10.600.10">
    <property type="entry name" value="Farnesyl Diphosphate Synthase"/>
    <property type="match status" value="1"/>
</dbReference>
<reference evidence="2 3" key="1">
    <citation type="submission" date="2022-04" db="EMBL/GenBank/DDBJ databases">
        <title>Rhizobium coralii sp. nov., isolated from coral Turbinaria peltata.</title>
        <authorList>
            <person name="Sun H."/>
        </authorList>
    </citation>
    <scope>NUCLEOTIDE SEQUENCE [LARGE SCALE GENOMIC DNA]</scope>
    <source>
        <strain evidence="2 3">NTR19</strain>
    </source>
</reference>
<protein>
    <submittedName>
        <fullName evidence="2">Phytoene/squalene synthase family protein</fullName>
    </submittedName>
</protein>
<dbReference type="SFLD" id="SFLDS00005">
    <property type="entry name" value="Isoprenoid_Synthase_Type_I"/>
    <property type="match status" value="1"/>
</dbReference>
<gene>
    <name evidence="2" type="ORF">M0654_02300</name>
</gene>
<name>A0ABT0ILQ7_9HYPH</name>
<keyword evidence="1" id="KW-0808">Transferase</keyword>
<dbReference type="PROSITE" id="PS01045">
    <property type="entry name" value="SQUALEN_PHYTOEN_SYN_2"/>
    <property type="match status" value="1"/>
</dbReference>
<evidence type="ECO:0000313" key="3">
    <source>
        <dbReference type="Proteomes" id="UP001202827"/>
    </source>
</evidence>
<dbReference type="SFLD" id="SFLDG01212">
    <property type="entry name" value="Phytoene_synthase_like"/>
    <property type="match status" value="1"/>
</dbReference>
<dbReference type="InterPro" id="IPR008949">
    <property type="entry name" value="Isoprenoid_synthase_dom_sf"/>
</dbReference>
<comment type="caution">
    <text evidence="2">The sequence shown here is derived from an EMBL/GenBank/DDBJ whole genome shotgun (WGS) entry which is preliminary data.</text>
</comment>
<dbReference type="CDD" id="cd00683">
    <property type="entry name" value="Trans_IPPS_HH"/>
    <property type="match status" value="1"/>
</dbReference>
<sequence length="310" mass="34810">MSDTVVRESEATIAKGSQSFAAAAKLFDRRTRDDAVMLYTWCRYCDDVIDGQEMGYGKGGVPAQDEQLERLRELQSKTDQALSGIRSEDVHFEALRRVVERNDIDPRYPLQLLQGFEMDVRCATYQTLNDTKLYCYHVAGVVGVMMAMIMGARDPSTLDRASDLGIAFQLTNICRDIIDDAREGRCYVPSQMLAEAGIKNVDPDDPQQRALLFPVAVSLLQTADRYYDSAYAGIAELPFRSAWAIASARRVYRAIGRKLVTLGPRAWDERVSTSRWTKAGLVLLALGDVVLTRVYRPRYARGDLFNRPTA</sequence>
<evidence type="ECO:0000256" key="1">
    <source>
        <dbReference type="ARBA" id="ARBA00022679"/>
    </source>
</evidence>
<accession>A0ABT0ILQ7</accession>
<dbReference type="EMBL" id="JALPRY010000003">
    <property type="protein sequence ID" value="MCK8778804.1"/>
    <property type="molecule type" value="Genomic_DNA"/>
</dbReference>
<dbReference type="PROSITE" id="PS01044">
    <property type="entry name" value="SQUALEN_PHYTOEN_SYN_1"/>
    <property type="match status" value="1"/>
</dbReference>
<dbReference type="InterPro" id="IPR033904">
    <property type="entry name" value="Trans_IPPS_HH"/>
</dbReference>
<keyword evidence="3" id="KW-1185">Reference proteome</keyword>
<dbReference type="InterPro" id="IPR019845">
    <property type="entry name" value="Squalene/phytoene_synthase_CS"/>
</dbReference>
<dbReference type="InterPro" id="IPR044843">
    <property type="entry name" value="Trans_IPPS_bact-type"/>
</dbReference>
<dbReference type="Proteomes" id="UP001202827">
    <property type="component" value="Unassembled WGS sequence"/>
</dbReference>
<dbReference type="SUPFAM" id="SSF48576">
    <property type="entry name" value="Terpenoid synthases"/>
    <property type="match status" value="1"/>
</dbReference>
<dbReference type="PANTHER" id="PTHR31480">
    <property type="entry name" value="BIFUNCTIONAL LYCOPENE CYCLASE/PHYTOENE SYNTHASE"/>
    <property type="match status" value="1"/>
</dbReference>
<organism evidence="2 3">
    <name type="scientific">Neorhizobium turbinariae</name>
    <dbReference type="NCBI Taxonomy" id="2937795"/>
    <lineage>
        <taxon>Bacteria</taxon>
        <taxon>Pseudomonadati</taxon>
        <taxon>Pseudomonadota</taxon>
        <taxon>Alphaproteobacteria</taxon>
        <taxon>Hyphomicrobiales</taxon>
        <taxon>Rhizobiaceae</taxon>
        <taxon>Rhizobium/Agrobacterium group</taxon>
        <taxon>Neorhizobium</taxon>
    </lineage>
</organism>
<dbReference type="InterPro" id="IPR002060">
    <property type="entry name" value="Squ/phyt_synthse"/>
</dbReference>
<evidence type="ECO:0000313" key="2">
    <source>
        <dbReference type="EMBL" id="MCK8778804.1"/>
    </source>
</evidence>
<dbReference type="RefSeq" id="WP_248681660.1">
    <property type="nucleotide sequence ID" value="NZ_JALPRY010000003.1"/>
</dbReference>
<dbReference type="Pfam" id="PF00494">
    <property type="entry name" value="SQS_PSY"/>
    <property type="match status" value="1"/>
</dbReference>
<dbReference type="SFLD" id="SFLDG01018">
    <property type="entry name" value="Squalene/Phytoene_Synthase_Lik"/>
    <property type="match status" value="1"/>
</dbReference>